<reference evidence="7" key="1">
    <citation type="submission" date="2021-02" db="EMBL/GenBank/DDBJ databases">
        <authorList>
            <person name="Dougan E. K."/>
            <person name="Rhodes N."/>
            <person name="Thang M."/>
            <person name="Chan C."/>
        </authorList>
    </citation>
    <scope>NUCLEOTIDE SEQUENCE</scope>
</reference>
<protein>
    <submittedName>
        <fullName evidence="7">Uncharacterized protein</fullName>
    </submittedName>
</protein>
<sequence>MAGVREEVSVFCTPGTWNHICNGKADNSELGAFGIFDGGVSDLEETSEAEDWMDAVAREYRERCERNREVPQARQEAPAGKAPTNPFERLFRAREAGSDSRKRPRVQSLPKRRHSCSDTEKGLADRRAADEDRLEAFRRRVAAQPPKSCEELPWPSGPPDNPVHLHSKMPKELLLSTLREALRRWHPDKVLAQLAQALPPVEKEKAAQRATALAQQLTATKAAFAAHLCAVAVGD</sequence>
<accession>A0A812L8D8</accession>
<keyword evidence="2" id="KW-0597">Phosphoprotein</keyword>
<proteinExistence type="predicted"/>
<evidence type="ECO:0000256" key="2">
    <source>
        <dbReference type="ARBA" id="ARBA00022553"/>
    </source>
</evidence>
<keyword evidence="3" id="KW-0677">Repeat</keyword>
<evidence type="ECO:0000256" key="3">
    <source>
        <dbReference type="ARBA" id="ARBA00022737"/>
    </source>
</evidence>
<dbReference type="PANTHER" id="PTHR15263">
    <property type="entry name" value="I-KAPPA-B-LIKE PROTEIN IKBL"/>
    <property type="match status" value="1"/>
</dbReference>
<dbReference type="GO" id="GO:0043124">
    <property type="term" value="P:negative regulation of canonical NF-kappaB signal transduction"/>
    <property type="evidence" value="ECO:0007669"/>
    <property type="project" value="InterPro"/>
</dbReference>
<gene>
    <name evidence="7" type="ORF">SNAT2548_LOCUS11206</name>
</gene>
<comment type="caution">
    <text evidence="7">The sequence shown here is derived from an EMBL/GenBank/DDBJ whole genome shotgun (WGS) entry which is preliminary data.</text>
</comment>
<dbReference type="AlphaFoldDB" id="A0A812L8D8"/>
<keyword evidence="5" id="KW-0539">Nucleus</keyword>
<feature type="region of interest" description="Disordered" evidence="6">
    <location>
        <begin position="65"/>
        <end position="130"/>
    </location>
</feature>
<evidence type="ECO:0000256" key="4">
    <source>
        <dbReference type="ARBA" id="ARBA00023043"/>
    </source>
</evidence>
<dbReference type="InterPro" id="IPR038753">
    <property type="entry name" value="NFKBIL1"/>
</dbReference>
<feature type="compositionally biased region" description="Basic residues" evidence="6">
    <location>
        <begin position="102"/>
        <end position="114"/>
    </location>
</feature>
<organism evidence="7 8">
    <name type="scientific">Symbiodinium natans</name>
    <dbReference type="NCBI Taxonomy" id="878477"/>
    <lineage>
        <taxon>Eukaryota</taxon>
        <taxon>Sar</taxon>
        <taxon>Alveolata</taxon>
        <taxon>Dinophyceae</taxon>
        <taxon>Suessiales</taxon>
        <taxon>Symbiodiniaceae</taxon>
        <taxon>Symbiodinium</taxon>
    </lineage>
</organism>
<evidence type="ECO:0000256" key="6">
    <source>
        <dbReference type="SAM" id="MobiDB-lite"/>
    </source>
</evidence>
<dbReference type="EMBL" id="CAJNDS010000990">
    <property type="protein sequence ID" value="CAE7242845.1"/>
    <property type="molecule type" value="Genomic_DNA"/>
</dbReference>
<feature type="compositionally biased region" description="Basic and acidic residues" evidence="6">
    <location>
        <begin position="115"/>
        <end position="130"/>
    </location>
</feature>
<keyword evidence="4" id="KW-0040">ANK repeat</keyword>
<name>A0A812L8D8_9DINO</name>
<dbReference type="Proteomes" id="UP000604046">
    <property type="component" value="Unassembled WGS sequence"/>
</dbReference>
<keyword evidence="8" id="KW-1185">Reference proteome</keyword>
<evidence type="ECO:0000313" key="7">
    <source>
        <dbReference type="EMBL" id="CAE7242845.1"/>
    </source>
</evidence>
<dbReference type="PANTHER" id="PTHR15263:SF1">
    <property type="entry name" value="NF-KAPPA-B INHIBITOR-LIKE PROTEIN 1"/>
    <property type="match status" value="1"/>
</dbReference>
<evidence type="ECO:0000256" key="1">
    <source>
        <dbReference type="ARBA" id="ARBA00004123"/>
    </source>
</evidence>
<evidence type="ECO:0000313" key="8">
    <source>
        <dbReference type="Proteomes" id="UP000604046"/>
    </source>
</evidence>
<evidence type="ECO:0000256" key="5">
    <source>
        <dbReference type="ARBA" id="ARBA00023242"/>
    </source>
</evidence>
<feature type="compositionally biased region" description="Basic and acidic residues" evidence="6">
    <location>
        <begin position="89"/>
        <end position="101"/>
    </location>
</feature>
<dbReference type="GO" id="GO:0005634">
    <property type="term" value="C:nucleus"/>
    <property type="evidence" value="ECO:0007669"/>
    <property type="project" value="UniProtKB-SubCell"/>
</dbReference>
<comment type="subcellular location">
    <subcellularLocation>
        <location evidence="1">Nucleus</location>
    </subcellularLocation>
</comment>